<keyword evidence="1" id="KW-0732">Signal</keyword>
<proteinExistence type="predicted"/>
<comment type="caution">
    <text evidence="3">The sequence shown here is derived from an EMBL/GenBank/DDBJ whole genome shotgun (WGS) entry which is preliminary data.</text>
</comment>
<feature type="chain" id="PRO_5046624629" description="IPTL-CTERM protein sorting domain-containing protein" evidence="1">
    <location>
        <begin position="23"/>
        <end position="270"/>
    </location>
</feature>
<name>A0ABT1QPA3_9GAMM</name>
<accession>A0ABT1QPA3</accession>
<gene>
    <name evidence="3" type="ORF">NM961_05280</name>
</gene>
<keyword evidence="4" id="KW-1185">Reference proteome</keyword>
<dbReference type="InterPro" id="IPR026442">
    <property type="entry name" value="IPTL_CTERM"/>
</dbReference>
<evidence type="ECO:0000256" key="1">
    <source>
        <dbReference type="SAM" id="SignalP"/>
    </source>
</evidence>
<evidence type="ECO:0000259" key="2">
    <source>
        <dbReference type="Pfam" id="PF18203"/>
    </source>
</evidence>
<evidence type="ECO:0000313" key="3">
    <source>
        <dbReference type="EMBL" id="MCQ4164118.1"/>
    </source>
</evidence>
<dbReference type="RefSeq" id="WP_255912362.1">
    <property type="nucleotide sequence ID" value="NZ_JANFQO010000004.1"/>
</dbReference>
<protein>
    <recommendedName>
        <fullName evidence="2">IPTL-CTERM protein sorting domain-containing protein</fullName>
    </recommendedName>
</protein>
<feature type="signal peptide" evidence="1">
    <location>
        <begin position="1"/>
        <end position="22"/>
    </location>
</feature>
<sequence length="270" mass="27796">MRHRFRLITAAVLLCCAGASQAVFTNGGFEQNNLTGWTLGGGSNPGLSGSAPFTGASVQITPGAPGPASVVGAMTDPRAPGIVLPRVGNFTGKINDEATGALLTTLSQTDTITAADVDPADGLPHVRFAFAPVLDDPAHAPQEQPYFYVVVRNVADNSVLFEQFAYSGQPGVTFQQGTGSWKYLPFQNVDAVLPASAVGQQISLTVIGADCSLSGHAGYVYVDGFGSGQVGNGGGVAVTQRPVPGLDRYGMTLLALLLASAGMLAWRRSA</sequence>
<organism evidence="3 4">
    <name type="scientific">Tahibacter harae</name>
    <dbReference type="NCBI Taxonomy" id="2963937"/>
    <lineage>
        <taxon>Bacteria</taxon>
        <taxon>Pseudomonadati</taxon>
        <taxon>Pseudomonadota</taxon>
        <taxon>Gammaproteobacteria</taxon>
        <taxon>Lysobacterales</taxon>
        <taxon>Rhodanobacteraceae</taxon>
        <taxon>Tahibacter</taxon>
    </lineage>
</organism>
<dbReference type="Proteomes" id="UP001165498">
    <property type="component" value="Unassembled WGS sequence"/>
</dbReference>
<evidence type="ECO:0000313" key="4">
    <source>
        <dbReference type="Proteomes" id="UP001165498"/>
    </source>
</evidence>
<feature type="domain" description="IPTL-CTERM protein sorting" evidence="2">
    <location>
        <begin position="242"/>
        <end position="268"/>
    </location>
</feature>
<reference evidence="3" key="1">
    <citation type="submission" date="2022-07" db="EMBL/GenBank/DDBJ databases">
        <title>Tahibacter sp., a new gammaproteobacterium isolated from the silt sample collected at pig farm.</title>
        <authorList>
            <person name="Chen H."/>
        </authorList>
    </citation>
    <scope>NUCLEOTIDE SEQUENCE</scope>
    <source>
        <strain evidence="3">P2K</strain>
    </source>
</reference>
<dbReference type="EMBL" id="JANFQO010000004">
    <property type="protein sequence ID" value="MCQ4164118.1"/>
    <property type="molecule type" value="Genomic_DNA"/>
</dbReference>
<dbReference type="Pfam" id="PF18203">
    <property type="entry name" value="IPTL-CTERM"/>
    <property type="match status" value="1"/>
</dbReference>